<keyword evidence="3" id="KW-0472">Membrane</keyword>
<accession>A0A9X2ZN10</accession>
<feature type="signal peptide" evidence="4">
    <location>
        <begin position="1"/>
        <end position="20"/>
    </location>
</feature>
<comment type="caution">
    <text evidence="5">The sequence shown here is derived from an EMBL/GenBank/DDBJ whole genome shotgun (WGS) entry which is preliminary data.</text>
</comment>
<dbReference type="PANTHER" id="PTHR20963:SF8">
    <property type="entry name" value="MULTIPLE INOSITOL POLYPHOSPHATE PHOSPHATASE 1"/>
    <property type="match status" value="1"/>
</dbReference>
<protein>
    <recommendedName>
        <fullName evidence="7">Histidine-type phosphatase</fullName>
    </recommendedName>
</protein>
<dbReference type="AlphaFoldDB" id="A0A9X2ZN10"/>
<evidence type="ECO:0000313" key="5">
    <source>
        <dbReference type="EMBL" id="MCV9933770.1"/>
    </source>
</evidence>
<keyword evidence="2 4" id="KW-0732">Signal</keyword>
<sequence>MKKNRLSLLFILANLSIVLAQTTQQEMFDTPEKTAGVYYAYPAKDIIAYTAAPKGYEAFYISHFGRHGSRYLISDNDYKEVLDLFENANKNAALTDLGKDVLKRLQQLWGEAEFRGGDLSLIGVQEQRGIAERMYNLYPKVFTKEAQVDASATTVVRVALSMDAFCERIKEFNPSLQITRNSGIKWQRYLNYHTPEAIAFRSAKDTWREEYQKFEAKHLNPDRLINSLFSDEDYIIKKVNPETVMKKLFAIAGGMQNVETKLSFYDLFEKQELFDLWQCTNYRLYVNDANSAINNGLMFENQKPTLKNILENANKMIASKGKGATLRFAHDGNIIPLAMLLHLEGTYNSISDTNKFYEAWSDFKVAPMAGNIQIVFFRKPKSEDVLVKFLLHEKEILVPTIKTNTAPYYNWKDVESYYKSLLAS</sequence>
<evidence type="ECO:0000256" key="3">
    <source>
        <dbReference type="ARBA" id="ARBA00023136"/>
    </source>
</evidence>
<gene>
    <name evidence="5" type="ORF">OIU80_15920</name>
</gene>
<dbReference type="RefSeq" id="WP_264287975.1">
    <property type="nucleotide sequence ID" value="NZ_JAOZEV010000014.1"/>
</dbReference>
<keyword evidence="6" id="KW-1185">Reference proteome</keyword>
<evidence type="ECO:0000313" key="6">
    <source>
        <dbReference type="Proteomes" id="UP001151133"/>
    </source>
</evidence>
<dbReference type="Gene3D" id="3.40.50.1240">
    <property type="entry name" value="Phosphoglycerate mutase-like"/>
    <property type="match status" value="1"/>
</dbReference>
<reference evidence="5" key="1">
    <citation type="submission" date="2022-10" db="EMBL/GenBank/DDBJ databases">
        <title>Two novel species of Flavobacterium.</title>
        <authorList>
            <person name="Liu Q."/>
            <person name="Xin Y.-H."/>
        </authorList>
    </citation>
    <scope>NUCLEOTIDE SEQUENCE</scope>
    <source>
        <strain evidence="5">LS1R47</strain>
    </source>
</reference>
<dbReference type="GO" id="GO:0016020">
    <property type="term" value="C:membrane"/>
    <property type="evidence" value="ECO:0007669"/>
    <property type="project" value="UniProtKB-SubCell"/>
</dbReference>
<dbReference type="SUPFAM" id="SSF53254">
    <property type="entry name" value="Phosphoglycerate mutase-like"/>
    <property type="match status" value="1"/>
</dbReference>
<organism evidence="5 6">
    <name type="scientific">Flavobacterium frigoritolerans</name>
    <dbReference type="NCBI Taxonomy" id="2987686"/>
    <lineage>
        <taxon>Bacteria</taxon>
        <taxon>Pseudomonadati</taxon>
        <taxon>Bacteroidota</taxon>
        <taxon>Flavobacteriia</taxon>
        <taxon>Flavobacteriales</taxon>
        <taxon>Flavobacteriaceae</taxon>
        <taxon>Flavobacterium</taxon>
    </lineage>
</organism>
<dbReference type="InterPro" id="IPR029033">
    <property type="entry name" value="His_PPase_superfam"/>
</dbReference>
<feature type="chain" id="PRO_5040887823" description="Histidine-type phosphatase" evidence="4">
    <location>
        <begin position="21"/>
        <end position="424"/>
    </location>
</feature>
<dbReference type="Proteomes" id="UP001151133">
    <property type="component" value="Unassembled WGS sequence"/>
</dbReference>
<dbReference type="EMBL" id="JAOZEV010000014">
    <property type="protein sequence ID" value="MCV9933770.1"/>
    <property type="molecule type" value="Genomic_DNA"/>
</dbReference>
<evidence type="ECO:0008006" key="7">
    <source>
        <dbReference type="Google" id="ProtNLM"/>
    </source>
</evidence>
<dbReference type="PANTHER" id="PTHR20963">
    <property type="entry name" value="MULTIPLE INOSITOL POLYPHOSPHATE PHOSPHATASE-RELATED"/>
    <property type="match status" value="1"/>
</dbReference>
<evidence type="ECO:0000256" key="4">
    <source>
        <dbReference type="SAM" id="SignalP"/>
    </source>
</evidence>
<name>A0A9X2ZN10_9FLAO</name>
<evidence type="ECO:0000256" key="1">
    <source>
        <dbReference type="ARBA" id="ARBA00004370"/>
    </source>
</evidence>
<proteinExistence type="predicted"/>
<comment type="subcellular location">
    <subcellularLocation>
        <location evidence="1">Membrane</location>
    </subcellularLocation>
</comment>
<evidence type="ECO:0000256" key="2">
    <source>
        <dbReference type="ARBA" id="ARBA00022729"/>
    </source>
</evidence>